<dbReference type="VEuPathDB" id="FungiDB:C2_04320W_A"/>
<name>A0A1D8PH44_CANAL</name>
<reference evidence="3 4" key="1">
    <citation type="journal article" date="2004" name="Proc. Natl. Acad. Sci. U.S.A.">
        <title>The diploid genome sequence of Candida albicans.</title>
        <authorList>
            <person name="Jones T."/>
            <person name="Federspiel N.A."/>
            <person name="Chibana H."/>
            <person name="Dungan J."/>
            <person name="Kalman S."/>
            <person name="Magee B.B."/>
            <person name="Newport G."/>
            <person name="Thorstenson Y.R."/>
            <person name="Agabian N."/>
            <person name="Magee P.T."/>
            <person name="Davis R.W."/>
            <person name="Scherer S."/>
        </authorList>
    </citation>
    <scope>NUCLEOTIDE SEQUENCE [LARGE SCALE GENOMIC DNA]</scope>
    <source>
        <strain evidence="4">SC5314 / ATCC MYA-2876</strain>
    </source>
</reference>
<dbReference type="AlphaFoldDB" id="A0A1D8PH44"/>
<feature type="region of interest" description="Disordered" evidence="1">
    <location>
        <begin position="570"/>
        <end position="593"/>
    </location>
</feature>
<feature type="compositionally biased region" description="Acidic residues" evidence="1">
    <location>
        <begin position="509"/>
        <end position="541"/>
    </location>
</feature>
<dbReference type="CGD" id="CAL0000194531">
    <property type="gene designation" value="orf19.1590"/>
</dbReference>
<evidence type="ECO:0000313" key="4">
    <source>
        <dbReference type="Proteomes" id="UP000000559"/>
    </source>
</evidence>
<dbReference type="eggNOG" id="KOG2406">
    <property type="taxonomic scope" value="Eukaryota"/>
</dbReference>
<dbReference type="STRING" id="237561.A0A1D8PH44"/>
<reference evidence="3 4" key="2">
    <citation type="journal article" date="2007" name="Genome Biol.">
        <title>Assembly of the Candida albicans genome into sixteen supercontigs aligned on the eight chromosomes.</title>
        <authorList>
            <person name="van het Hoog M."/>
            <person name="Rast T.J."/>
            <person name="Martchenko M."/>
            <person name="Grindle S."/>
            <person name="Dignard D."/>
            <person name="Hogues H."/>
            <person name="Cuomo C."/>
            <person name="Berriman M."/>
            <person name="Scherer S."/>
            <person name="Magee B.B."/>
            <person name="Whiteway M."/>
            <person name="Chibana H."/>
            <person name="Nantel A."/>
            <person name="Magee P.T."/>
        </authorList>
    </citation>
    <scope>GENOME REANNOTATION</scope>
    <source>
        <strain evidence="4">SC5314 / ATCC MYA-2876</strain>
    </source>
</reference>
<keyword evidence="4" id="KW-1185">Reference proteome</keyword>
<feature type="region of interest" description="Disordered" evidence="1">
    <location>
        <begin position="379"/>
        <end position="399"/>
    </location>
</feature>
<dbReference type="RefSeq" id="XP_710123.2">
    <property type="nucleotide sequence ID" value="XM_705031.2"/>
</dbReference>
<accession>A0A1D8PH44</accession>
<dbReference type="EMBL" id="CP017624">
    <property type="protein sequence ID" value="AOW27458.1"/>
    <property type="molecule type" value="Genomic_DNA"/>
</dbReference>
<dbReference type="OMA" id="YGELNYH"/>
<dbReference type="InParanoid" id="A0A1D8PH44"/>
<sequence>MSSLDYLWTEDYLNSFEIENRFTDTTITFIIVSKDPSTCYDNLIRFSQPWLKSYPWTIDQPSITQQSTNIKGTKIDYIYGELNYHEYTPESLLLISILFQFTKYHQDCYIHLFDSITIEPILYYCHDFLPNDLQDINTSINRTWIHDFNIIVLNLHDDRYVNLFIAIQQLNNLDYTINHQLREFWHEKIVFDEYLKIVHDVEIVNLPLDIGKLITHDPTMIGKALVALEQVSKLEKISNGEPPSPSPPLECCDVIVPINDINLATLGSLCISNSDNDIRIRDILAHGLSKWYSDRSNSNSNSEPLPSIPSSIVKISRLDLQKELINRGLLSHIVEEDKDVYQVIANMDSNETTIENEEEFANQLSQILLDKRVQNLIEEEEEEDEDEDEDDDDDYSELSDDELIDFRNKYYEITNVWLDKDQVKSKYNQFKQSIITSVNNFKQEFENTEFDDFPEFMETNVILDLNEGYNDDSDYKSDDEGTYQGDMAFEEYVKFKKKLRKEGGIVGSDNDEEDEDWEDIDNDDNDDEDYGYSDDGDSDGYIEEIYQESPKISEIHDPDPEVIERLSNNLRNLQTNDRQKPSNLEDIIRNTYK</sequence>
<evidence type="ECO:0000313" key="2">
    <source>
        <dbReference type="CGD" id="CAL0000194531"/>
    </source>
</evidence>
<gene>
    <name evidence="3" type="ordered locus">CAALFM_C204320WA</name>
    <name evidence="2" type="ordered locus">orf19.1590</name>
</gene>
<evidence type="ECO:0000313" key="3">
    <source>
        <dbReference type="EMBL" id="AOW27458.1"/>
    </source>
</evidence>
<protein>
    <submittedName>
        <fullName evidence="3">Uncharacterized protein</fullName>
    </submittedName>
</protein>
<evidence type="ECO:0000256" key="1">
    <source>
        <dbReference type="SAM" id="MobiDB-lite"/>
    </source>
</evidence>
<dbReference type="KEGG" id="cal:CAALFM_C204320WA"/>
<dbReference type="GeneID" id="3648274"/>
<organism evidence="3 4">
    <name type="scientific">Candida albicans (strain SC5314 / ATCC MYA-2876)</name>
    <name type="common">Yeast</name>
    <dbReference type="NCBI Taxonomy" id="237561"/>
    <lineage>
        <taxon>Eukaryota</taxon>
        <taxon>Fungi</taxon>
        <taxon>Dikarya</taxon>
        <taxon>Ascomycota</taxon>
        <taxon>Saccharomycotina</taxon>
        <taxon>Pichiomycetes</taxon>
        <taxon>Debaryomycetaceae</taxon>
        <taxon>Candida/Lodderomyces clade</taxon>
        <taxon>Candida</taxon>
    </lineage>
</organism>
<dbReference type="OrthoDB" id="27237at2759"/>
<reference evidence="3 4" key="3">
    <citation type="journal article" date="2013" name="Genome Biol.">
        <title>Assembly of a phased diploid Candida albicans genome facilitates allele-specific measurements and provides a simple model for repeat and indel structure.</title>
        <authorList>
            <person name="Muzzey D."/>
            <person name="Schwartz K."/>
            <person name="Weissman J.S."/>
            <person name="Sherlock G."/>
        </authorList>
    </citation>
    <scope>NUCLEOTIDE SEQUENCE [LARGE SCALE GENOMIC DNA]</scope>
    <source>
        <strain evidence="4">SC5314 / ATCC MYA-2876</strain>
    </source>
</reference>
<dbReference type="Proteomes" id="UP000000559">
    <property type="component" value="Chromosome 2"/>
</dbReference>
<proteinExistence type="predicted"/>
<feature type="region of interest" description="Disordered" evidence="1">
    <location>
        <begin position="504"/>
        <end position="541"/>
    </location>
</feature>